<evidence type="ECO:0000313" key="2">
    <source>
        <dbReference type="Proteomes" id="UP000824782"/>
    </source>
</evidence>
<reference evidence="1" key="1">
    <citation type="thesis" date="2020" institute="ProQuest LLC" country="789 East Eisenhower Parkway, Ann Arbor, MI, USA">
        <title>Comparative Genomics and Chromosome Evolution.</title>
        <authorList>
            <person name="Mudd A.B."/>
        </authorList>
    </citation>
    <scope>NUCLEOTIDE SEQUENCE</scope>
    <source>
        <strain evidence="1">237g6f4</strain>
        <tissue evidence="1">Blood</tissue>
    </source>
</reference>
<gene>
    <name evidence="1" type="ORF">GDO81_028236</name>
</gene>
<dbReference type="EMBL" id="WNYA01063062">
    <property type="protein sequence ID" value="KAG8535574.1"/>
    <property type="molecule type" value="Genomic_DNA"/>
</dbReference>
<organism evidence="1 2">
    <name type="scientific">Engystomops pustulosus</name>
    <name type="common">Tungara frog</name>
    <name type="synonym">Physalaemus pustulosus</name>
    <dbReference type="NCBI Taxonomy" id="76066"/>
    <lineage>
        <taxon>Eukaryota</taxon>
        <taxon>Metazoa</taxon>
        <taxon>Chordata</taxon>
        <taxon>Craniata</taxon>
        <taxon>Vertebrata</taxon>
        <taxon>Euteleostomi</taxon>
        <taxon>Amphibia</taxon>
        <taxon>Batrachia</taxon>
        <taxon>Anura</taxon>
        <taxon>Neobatrachia</taxon>
        <taxon>Hyloidea</taxon>
        <taxon>Leptodactylidae</taxon>
        <taxon>Leiuperinae</taxon>
        <taxon>Engystomops</taxon>
    </lineage>
</organism>
<protein>
    <recommendedName>
        <fullName evidence="3">Secreted protein</fullName>
    </recommendedName>
</protein>
<accession>A0AAV6YJX2</accession>
<sequence length="82" mass="9422">MEVKSEAILRAVAFMCVSYKTQHCLKTKPCSLCIFKHGTTFYNTQQAHCSQKIPVFNVICYDSIWVESNFSQKFGESGRTKF</sequence>
<dbReference type="AlphaFoldDB" id="A0AAV6YJX2"/>
<evidence type="ECO:0008006" key="3">
    <source>
        <dbReference type="Google" id="ProtNLM"/>
    </source>
</evidence>
<name>A0AAV6YJX2_ENGPU</name>
<dbReference type="Proteomes" id="UP000824782">
    <property type="component" value="Unassembled WGS sequence"/>
</dbReference>
<comment type="caution">
    <text evidence="1">The sequence shown here is derived from an EMBL/GenBank/DDBJ whole genome shotgun (WGS) entry which is preliminary data.</text>
</comment>
<keyword evidence="2" id="KW-1185">Reference proteome</keyword>
<evidence type="ECO:0000313" key="1">
    <source>
        <dbReference type="EMBL" id="KAG8535574.1"/>
    </source>
</evidence>
<proteinExistence type="predicted"/>